<comment type="caution">
    <text evidence="2">The sequence shown here is derived from an EMBL/GenBank/DDBJ whole genome shotgun (WGS) entry which is preliminary data.</text>
</comment>
<sequence>NCELKTSGQKCSSNNSSSRLNCRRRNSSSSSDDSDRQCMLIEPQHSKSSFAAEAAANSVVFCEIQSCATRSSHSADSCLSTLSGTCGEVLPNLSPFPRFPQNSNFNHRPEVAWCSRDRIYEDLENAGHNSGYQWEQAVQSRPSQQQYWQPLQQSNKRKQPQKNQRPSVAADSFMQKGPSVEWPTEGIYSPARARNTTVHRNKWASRLDDSVLLDDVTPPPKRAQRKKRPQSPAAKSVQQQRLKQQQQQPQLQQRQLQQQQPQQQQRQQQQKPLQQQKQQQKQQLKRQQQQQPQTPRCARCPSKPRPCPMQRQRLLKKRQKKRKQRQHRDAEGCVPGEVSCGDCQPPRIQLCPAKQGRERFSRVKLQTQPGRFITRQVLFFDGDYLYRPAQPECPCY</sequence>
<feature type="compositionally biased region" description="Polar residues" evidence="1">
    <location>
        <begin position="1"/>
        <end position="11"/>
    </location>
</feature>
<feature type="compositionally biased region" description="Basic residues" evidence="1">
    <location>
        <begin position="313"/>
        <end position="326"/>
    </location>
</feature>
<proteinExistence type="predicted"/>
<evidence type="ECO:0000313" key="3">
    <source>
        <dbReference type="Proteomes" id="UP000215902"/>
    </source>
</evidence>
<feature type="compositionally biased region" description="Polar residues" evidence="1">
    <location>
        <begin position="132"/>
        <end position="143"/>
    </location>
</feature>
<feature type="region of interest" description="Disordered" evidence="1">
    <location>
        <begin position="132"/>
        <end position="186"/>
    </location>
</feature>
<feature type="compositionally biased region" description="Low complexity" evidence="1">
    <location>
        <begin position="144"/>
        <end position="153"/>
    </location>
</feature>
<evidence type="ECO:0000256" key="1">
    <source>
        <dbReference type="SAM" id="MobiDB-lite"/>
    </source>
</evidence>
<dbReference type="Proteomes" id="UP000215902">
    <property type="component" value="Unassembled WGS sequence"/>
</dbReference>
<feature type="region of interest" description="Disordered" evidence="1">
    <location>
        <begin position="211"/>
        <end position="332"/>
    </location>
</feature>
<accession>A0A267FR99</accession>
<dbReference type="EMBL" id="NIVC01000875">
    <property type="protein sequence ID" value="PAA75559.1"/>
    <property type="molecule type" value="Genomic_DNA"/>
</dbReference>
<name>A0A267FR99_9PLAT</name>
<feature type="region of interest" description="Disordered" evidence="1">
    <location>
        <begin position="1"/>
        <end position="37"/>
    </location>
</feature>
<protein>
    <submittedName>
        <fullName evidence="2">Uncharacterized protein</fullName>
    </submittedName>
</protein>
<keyword evidence="3" id="KW-1185">Reference proteome</keyword>
<dbReference type="AlphaFoldDB" id="A0A267FR99"/>
<organism evidence="2 3">
    <name type="scientific">Macrostomum lignano</name>
    <dbReference type="NCBI Taxonomy" id="282301"/>
    <lineage>
        <taxon>Eukaryota</taxon>
        <taxon>Metazoa</taxon>
        <taxon>Spiralia</taxon>
        <taxon>Lophotrochozoa</taxon>
        <taxon>Platyhelminthes</taxon>
        <taxon>Rhabditophora</taxon>
        <taxon>Macrostomorpha</taxon>
        <taxon>Macrostomida</taxon>
        <taxon>Macrostomidae</taxon>
        <taxon>Macrostomum</taxon>
    </lineage>
</organism>
<feature type="non-terminal residue" evidence="2">
    <location>
        <position position="1"/>
    </location>
</feature>
<reference evidence="2 3" key="1">
    <citation type="submission" date="2017-06" db="EMBL/GenBank/DDBJ databases">
        <title>A platform for efficient transgenesis in Macrostomum lignano, a flatworm model organism for stem cell research.</title>
        <authorList>
            <person name="Berezikov E."/>
        </authorList>
    </citation>
    <scope>NUCLEOTIDE SEQUENCE [LARGE SCALE GENOMIC DNA]</scope>
    <source>
        <strain evidence="2">DV1</strain>
        <tissue evidence="2">Whole organism</tissue>
    </source>
</reference>
<feature type="compositionally biased region" description="Low complexity" evidence="1">
    <location>
        <begin position="238"/>
        <end position="293"/>
    </location>
</feature>
<evidence type="ECO:0000313" key="2">
    <source>
        <dbReference type="EMBL" id="PAA75559.1"/>
    </source>
</evidence>
<gene>
    <name evidence="2" type="ORF">BOX15_Mlig022752g2</name>
</gene>